<keyword evidence="1" id="KW-0472">Membrane</keyword>
<keyword evidence="1" id="KW-1133">Transmembrane helix</keyword>
<keyword evidence="1" id="KW-0812">Transmembrane</keyword>
<dbReference type="RefSeq" id="WP_378376806.1">
    <property type="nucleotide sequence ID" value="NZ_JBHMAS010000089.1"/>
</dbReference>
<dbReference type="Proteomes" id="UP001589587">
    <property type="component" value="Unassembled WGS sequence"/>
</dbReference>
<name>A0ABV5XPI3_9NOCA</name>
<proteinExistence type="predicted"/>
<keyword evidence="4" id="KW-1185">Reference proteome</keyword>
<evidence type="ECO:0000313" key="4">
    <source>
        <dbReference type="Proteomes" id="UP001589587"/>
    </source>
</evidence>
<gene>
    <name evidence="3" type="ORF">ACFFQ6_32220</name>
</gene>
<sequence>MDIGTLYRGIESARGLDGPSTGLRRRILEITERTDRSRTIAALLRGAAVGHPLHPALVAVPAGAWTASLIFDTVLRDPKTARRLIGLGLISTPPVLLTGWLDWSERGDVARRVGLVHAASNAVGIWSFAASYRLRGKDSLALARVFSVLGLAAVGVGGALGGHIVFKLMDDPAVEAAATPVLDPILDVVN</sequence>
<feature type="transmembrane region" description="Helical" evidence="1">
    <location>
        <begin position="141"/>
        <end position="166"/>
    </location>
</feature>
<dbReference type="InterPro" id="IPR019251">
    <property type="entry name" value="DUF2231_TM"/>
</dbReference>
<reference evidence="3 4" key="1">
    <citation type="submission" date="2024-09" db="EMBL/GenBank/DDBJ databases">
        <authorList>
            <person name="Sun Q."/>
            <person name="Mori K."/>
        </authorList>
    </citation>
    <scope>NUCLEOTIDE SEQUENCE [LARGE SCALE GENOMIC DNA]</scope>
    <source>
        <strain evidence="3 4">JCM 11411</strain>
    </source>
</reference>
<evidence type="ECO:0000256" key="1">
    <source>
        <dbReference type="SAM" id="Phobius"/>
    </source>
</evidence>
<organism evidence="3 4">
    <name type="scientific">Rhodococcus baikonurensis</name>
    <dbReference type="NCBI Taxonomy" id="172041"/>
    <lineage>
        <taxon>Bacteria</taxon>
        <taxon>Bacillati</taxon>
        <taxon>Actinomycetota</taxon>
        <taxon>Actinomycetes</taxon>
        <taxon>Mycobacteriales</taxon>
        <taxon>Nocardiaceae</taxon>
        <taxon>Rhodococcus</taxon>
        <taxon>Rhodococcus erythropolis group</taxon>
    </lineage>
</organism>
<protein>
    <submittedName>
        <fullName evidence="3">DUF2231 domain-containing protein</fullName>
    </submittedName>
</protein>
<comment type="caution">
    <text evidence="3">The sequence shown here is derived from an EMBL/GenBank/DDBJ whole genome shotgun (WGS) entry which is preliminary data.</text>
</comment>
<dbReference type="Pfam" id="PF09990">
    <property type="entry name" value="DUF2231"/>
    <property type="match status" value="1"/>
</dbReference>
<evidence type="ECO:0000313" key="3">
    <source>
        <dbReference type="EMBL" id="MFB9784370.1"/>
    </source>
</evidence>
<accession>A0ABV5XPI3</accession>
<evidence type="ECO:0000259" key="2">
    <source>
        <dbReference type="Pfam" id="PF09990"/>
    </source>
</evidence>
<dbReference type="EMBL" id="JBHMAS010000089">
    <property type="protein sequence ID" value="MFB9784370.1"/>
    <property type="molecule type" value="Genomic_DNA"/>
</dbReference>
<feature type="transmembrane region" description="Helical" evidence="1">
    <location>
        <begin position="84"/>
        <end position="103"/>
    </location>
</feature>
<feature type="transmembrane region" description="Helical" evidence="1">
    <location>
        <begin position="109"/>
        <end position="129"/>
    </location>
</feature>
<feature type="domain" description="DUF2231" evidence="2">
    <location>
        <begin position="50"/>
        <end position="167"/>
    </location>
</feature>